<sequence length="38" mass="4532">MEEKKLDRRVRKTKNALLQALTKLMYKKKVNSITVKKV</sequence>
<dbReference type="Proteomes" id="UP000077384">
    <property type="component" value="Unassembled WGS sequence"/>
</dbReference>
<evidence type="ECO:0000313" key="3">
    <source>
        <dbReference type="Proteomes" id="UP000077384"/>
    </source>
</evidence>
<dbReference type="Proteomes" id="UP000093694">
    <property type="component" value="Unassembled WGS sequence"/>
</dbReference>
<accession>A0A162L421</accession>
<organism evidence="1 3">
    <name type="scientific">Clostridium coskatii</name>
    <dbReference type="NCBI Taxonomy" id="1705578"/>
    <lineage>
        <taxon>Bacteria</taxon>
        <taxon>Bacillati</taxon>
        <taxon>Bacillota</taxon>
        <taxon>Clostridia</taxon>
        <taxon>Eubacteriales</taxon>
        <taxon>Clostridiaceae</taxon>
        <taxon>Clostridium</taxon>
    </lineage>
</organism>
<keyword evidence="4" id="KW-1185">Reference proteome</keyword>
<protein>
    <submittedName>
        <fullName evidence="1">Uncharacterized protein</fullName>
    </submittedName>
</protein>
<dbReference type="AlphaFoldDB" id="A0A162L421"/>
<dbReference type="Gene3D" id="1.10.357.10">
    <property type="entry name" value="Tetracycline Repressor, domain 2"/>
    <property type="match status" value="1"/>
</dbReference>
<reference evidence="1 3" key="1">
    <citation type="journal article" date="2015" name="Biotechnol. Bioeng.">
        <title>Genome sequence and phenotypic characterization of Caulobacter segnis.</title>
        <authorList>
            <person name="Patel S."/>
            <person name="Fletcher B."/>
            <person name="Scott D.C."/>
            <person name="Ely B."/>
        </authorList>
    </citation>
    <scope>NUCLEOTIDE SEQUENCE [LARGE SCALE GENOMIC DNA]</scope>
    <source>
        <strain evidence="1 3">PS02</strain>
    </source>
</reference>
<proteinExistence type="predicted"/>
<dbReference type="EMBL" id="LITQ01000062">
    <property type="protein sequence ID" value="OAA84068.1"/>
    <property type="molecule type" value="Genomic_DNA"/>
</dbReference>
<evidence type="ECO:0000313" key="4">
    <source>
        <dbReference type="Proteomes" id="UP000093694"/>
    </source>
</evidence>
<dbReference type="PATRIC" id="fig|1705578.3.peg.3789"/>
<gene>
    <name evidence="2" type="ORF">CLCOS_37370</name>
    <name evidence="1" type="ORF">WX73_03532</name>
</gene>
<dbReference type="EMBL" id="LROR01000084">
    <property type="protein sequence ID" value="OBR91003.1"/>
    <property type="molecule type" value="Genomic_DNA"/>
</dbReference>
<evidence type="ECO:0000313" key="2">
    <source>
        <dbReference type="EMBL" id="OBR91003.1"/>
    </source>
</evidence>
<name>A0A162L421_9CLOT</name>
<comment type="caution">
    <text evidence="1">The sequence shown here is derived from an EMBL/GenBank/DDBJ whole genome shotgun (WGS) entry which is preliminary data.</text>
</comment>
<reference evidence="2 4" key="2">
    <citation type="journal article" date="2016" name="Front. Microbiol.">
        <title>Industrial Acetogenic Biocatalysts: A Comparative Metabolic and Genomic Analysis.</title>
        <authorList>
            <person name="Bengelsdorf F."/>
            <person name="Poehlein A."/>
            <person name="Sonja S."/>
            <person name="Erz C."/>
            <person name="Hummel T."/>
            <person name="Hoffmeister S."/>
            <person name="Daniel R."/>
            <person name="Durre P."/>
        </authorList>
    </citation>
    <scope>NUCLEOTIDE SEQUENCE [LARGE SCALE GENOMIC DNA]</scope>
    <source>
        <strain evidence="2 4">PTA-10522</strain>
    </source>
</reference>
<evidence type="ECO:0000313" key="1">
    <source>
        <dbReference type="EMBL" id="OAA84068.1"/>
    </source>
</evidence>